<dbReference type="Proteomes" id="UP001175211">
    <property type="component" value="Unassembled WGS sequence"/>
</dbReference>
<evidence type="ECO:0000256" key="1">
    <source>
        <dbReference type="ARBA" id="ARBA00004123"/>
    </source>
</evidence>
<dbReference type="Pfam" id="PF10497">
    <property type="entry name" value="zf-4CXXC_R1"/>
    <property type="match status" value="1"/>
</dbReference>
<protein>
    <recommendedName>
        <fullName evidence="6">Zinc-finger domain-containing protein</fullName>
    </recommendedName>
</protein>
<feature type="region of interest" description="Disordered" evidence="5">
    <location>
        <begin position="242"/>
        <end position="261"/>
    </location>
</feature>
<keyword evidence="4" id="KW-0539">Nucleus</keyword>
<dbReference type="GO" id="GO:0005634">
    <property type="term" value="C:nucleus"/>
    <property type="evidence" value="ECO:0007669"/>
    <property type="project" value="UniProtKB-SubCell"/>
</dbReference>
<feature type="compositionally biased region" description="Polar residues" evidence="5">
    <location>
        <begin position="1"/>
        <end position="15"/>
    </location>
</feature>
<feature type="region of interest" description="Disordered" evidence="5">
    <location>
        <begin position="658"/>
        <end position="714"/>
    </location>
</feature>
<reference evidence="7" key="1">
    <citation type="submission" date="2023-06" db="EMBL/GenBank/DDBJ databases">
        <authorList>
            <consortium name="Lawrence Berkeley National Laboratory"/>
            <person name="Ahrendt S."/>
            <person name="Sahu N."/>
            <person name="Indic B."/>
            <person name="Wong-Bajracharya J."/>
            <person name="Merenyi Z."/>
            <person name="Ke H.-M."/>
            <person name="Monk M."/>
            <person name="Kocsube S."/>
            <person name="Drula E."/>
            <person name="Lipzen A."/>
            <person name="Balint B."/>
            <person name="Henrissat B."/>
            <person name="Andreopoulos B."/>
            <person name="Martin F.M."/>
            <person name="Harder C.B."/>
            <person name="Rigling D."/>
            <person name="Ford K.L."/>
            <person name="Foster G.D."/>
            <person name="Pangilinan J."/>
            <person name="Papanicolaou A."/>
            <person name="Barry K."/>
            <person name="LaButti K."/>
            <person name="Viragh M."/>
            <person name="Koriabine M."/>
            <person name="Yan M."/>
            <person name="Riley R."/>
            <person name="Champramary S."/>
            <person name="Plett K.L."/>
            <person name="Tsai I.J."/>
            <person name="Slot J."/>
            <person name="Sipos G."/>
            <person name="Plett J."/>
            <person name="Nagy L.G."/>
            <person name="Grigoriev I.V."/>
        </authorList>
    </citation>
    <scope>NUCLEOTIDE SEQUENCE</scope>
    <source>
        <strain evidence="7">CCBAS 213</strain>
    </source>
</reference>
<keyword evidence="3" id="KW-0804">Transcription</keyword>
<dbReference type="RefSeq" id="XP_060330557.1">
    <property type="nucleotide sequence ID" value="XM_060477459.1"/>
</dbReference>
<feature type="region of interest" description="Disordered" evidence="5">
    <location>
        <begin position="1"/>
        <end position="33"/>
    </location>
</feature>
<dbReference type="EMBL" id="JAUEPS010000018">
    <property type="protein sequence ID" value="KAK0458269.1"/>
    <property type="molecule type" value="Genomic_DNA"/>
</dbReference>
<evidence type="ECO:0000313" key="7">
    <source>
        <dbReference type="EMBL" id="KAK0458269.1"/>
    </source>
</evidence>
<accession>A0AA39N5L4</accession>
<feature type="compositionally biased region" description="Low complexity" evidence="5">
    <location>
        <begin position="658"/>
        <end position="674"/>
    </location>
</feature>
<keyword evidence="8" id="KW-1185">Reference proteome</keyword>
<feature type="compositionally biased region" description="Basic and acidic residues" evidence="5">
    <location>
        <begin position="868"/>
        <end position="879"/>
    </location>
</feature>
<feature type="region of interest" description="Disordered" evidence="5">
    <location>
        <begin position="501"/>
        <end position="527"/>
    </location>
</feature>
<evidence type="ECO:0000256" key="2">
    <source>
        <dbReference type="ARBA" id="ARBA00023015"/>
    </source>
</evidence>
<dbReference type="PANTHER" id="PTHR24216:SF65">
    <property type="entry name" value="PAXILLIN-LIKE PROTEIN 1"/>
    <property type="match status" value="1"/>
</dbReference>
<evidence type="ECO:0000256" key="5">
    <source>
        <dbReference type="SAM" id="MobiDB-lite"/>
    </source>
</evidence>
<feature type="region of interest" description="Disordered" evidence="5">
    <location>
        <begin position="844"/>
        <end position="921"/>
    </location>
</feature>
<sequence>MSGSSLSNWDGSLTAQKCPDADHSSPKEPHSANALHYGSMSRVSAPYMSVDGAFDVVNGVLQAVSVSGINEARVASVQSEQNSHGVSYSSRYQMMASSSSPSSSYAPDYLPTARIDMPMTCPEVITQTTDTIATAEDHGLLGVDNSRSNQDELINLVKQTMPLSCATVGTADAAEFNSTSLPSGESNVLLRTPEVRSAQLPSSPKSTSPSPPEHISPLFTPPPPPKRRRIFMSHVAVPPLPRRRSEYRTVTPSRHGLSRKAKDKAVDLIQVFGNLRTAFQEEEAMRAAEPFSSSLRPSMTRHRRSQSYSSDDEILLTPNRKAEFSSSPRKRRKPSIEVMPSPLPRKWPKKDKVHAGAGQHTQSVAGVREDGRGSVIREPLPKIPKVKLNLSKWRKESVGPRTHSLADEAHTKSVSSRTKSIETSLSSDDEPVMTFSVYYDDTLEHVRLIDARQGIYEYTMQDEDPVTEEVLSMNLQFIRRRLKGHRVTDDLQWYDPEADSTLGVDVEPSGTPPPPPTMSAKARGKQKAVPISPTKDILLSPQYHIEADLGSDFIHLHPVFDDPHTGMLEPRVGPATHPPLVHHFPMPNSATVFCSSSSHGKEQLLGPLHDFSSIGDNAYLHDSALDLPNIWLENSEPLHDGTIDPSLLGGFEFMDHSSFSSSSSSSGSPRQKSPSPLPNPPPSAVQIETETHPSVRLPSPQRPIVPEDQPTNDKLDEWEMSDLTSLDDSSPCINPIPLDPPPPAPSRALSKQKTHKVKVGPPARKRSEWPMTDKASFCHQCRGRSFRLSVYCGCGKVYCVKCITTKYDNLEFDADAKDFVCPRCTNTCTCDVCTRARGEVYHSARTGSAKRALVSSSRPPRKSSKSQKARDAETREDHNPLSLHRLNPAQLQHHSHVQRHDPPHVSPLGGRTNIPPLSERKQGPVKYWGTIYGFSGEKIGTAYIPEDGSSNTLLVQRSRVFVGEIQPVWGLGTNPSLRLVDPATKTVDHNDAQKTRRRFVGQQAPLFMPIRTIDSSGVMEYESDADGEHDPEEPRDRLTPNDEHPGFEWRRGEELDPDKISLADEDVTSVCILSLKQIGITAMASTG</sequence>
<dbReference type="AlphaFoldDB" id="A0AA39N5L4"/>
<proteinExistence type="predicted"/>
<feature type="region of interest" description="Disordered" evidence="5">
    <location>
        <begin position="286"/>
        <end position="372"/>
    </location>
</feature>
<feature type="compositionally biased region" description="Pro residues" evidence="5">
    <location>
        <begin position="209"/>
        <end position="224"/>
    </location>
</feature>
<feature type="region of interest" description="Disordered" evidence="5">
    <location>
        <begin position="1021"/>
        <end position="1055"/>
    </location>
</feature>
<comment type="caution">
    <text evidence="7">The sequence shown here is derived from an EMBL/GenBank/DDBJ whole genome shotgun (WGS) entry which is preliminary data.</text>
</comment>
<feature type="domain" description="Zinc-finger" evidence="6">
    <location>
        <begin position="773"/>
        <end position="846"/>
    </location>
</feature>
<keyword evidence="2" id="KW-0805">Transcription regulation</keyword>
<evidence type="ECO:0000313" key="8">
    <source>
        <dbReference type="Proteomes" id="UP001175211"/>
    </source>
</evidence>
<evidence type="ECO:0000256" key="4">
    <source>
        <dbReference type="ARBA" id="ARBA00023242"/>
    </source>
</evidence>
<feature type="compositionally biased region" description="Basic and acidic residues" evidence="5">
    <location>
        <begin position="1026"/>
        <end position="1055"/>
    </location>
</feature>
<feature type="region of interest" description="Disordered" evidence="5">
    <location>
        <begin position="740"/>
        <end position="768"/>
    </location>
</feature>
<dbReference type="InterPro" id="IPR018866">
    <property type="entry name" value="Znf-4CXXC_R1"/>
</dbReference>
<name>A0AA39N5L4_ARMTA</name>
<evidence type="ECO:0000256" key="3">
    <source>
        <dbReference type="ARBA" id="ARBA00023163"/>
    </source>
</evidence>
<dbReference type="PANTHER" id="PTHR24216">
    <property type="entry name" value="PAXILLIN-RELATED"/>
    <property type="match status" value="1"/>
</dbReference>
<feature type="compositionally biased region" description="Basic and acidic residues" evidence="5">
    <location>
        <begin position="19"/>
        <end position="30"/>
    </location>
</feature>
<gene>
    <name evidence="7" type="ORF">EV420DRAFT_1643148</name>
</gene>
<organism evidence="7 8">
    <name type="scientific">Armillaria tabescens</name>
    <name type="common">Ringless honey mushroom</name>
    <name type="synonym">Agaricus tabescens</name>
    <dbReference type="NCBI Taxonomy" id="1929756"/>
    <lineage>
        <taxon>Eukaryota</taxon>
        <taxon>Fungi</taxon>
        <taxon>Dikarya</taxon>
        <taxon>Basidiomycota</taxon>
        <taxon>Agaricomycotina</taxon>
        <taxon>Agaricomycetes</taxon>
        <taxon>Agaricomycetidae</taxon>
        <taxon>Agaricales</taxon>
        <taxon>Marasmiineae</taxon>
        <taxon>Physalacriaceae</taxon>
        <taxon>Desarmillaria</taxon>
    </lineage>
</organism>
<dbReference type="GeneID" id="85361007"/>
<evidence type="ECO:0000259" key="6">
    <source>
        <dbReference type="Pfam" id="PF10497"/>
    </source>
</evidence>
<comment type="subcellular location">
    <subcellularLocation>
        <location evidence="1">Nucleus</location>
    </subcellularLocation>
</comment>
<feature type="region of interest" description="Disordered" evidence="5">
    <location>
        <begin position="196"/>
        <end position="228"/>
    </location>
</feature>